<evidence type="ECO:0000259" key="4">
    <source>
        <dbReference type="Pfam" id="PF01494"/>
    </source>
</evidence>
<keyword evidence="6" id="KW-1185">Reference proteome</keyword>
<dbReference type="EMBL" id="CP000511">
    <property type="protein sequence ID" value="ABM15185.1"/>
    <property type="molecule type" value="Genomic_DNA"/>
</dbReference>
<dbReference type="InterPro" id="IPR036188">
    <property type="entry name" value="FAD/NAD-bd_sf"/>
</dbReference>
<keyword evidence="5" id="KW-0560">Oxidoreductase</keyword>
<proteinExistence type="predicted"/>
<dbReference type="PANTHER" id="PTHR43004">
    <property type="entry name" value="TRK SYSTEM POTASSIUM UPTAKE PROTEIN"/>
    <property type="match status" value="1"/>
</dbReference>
<dbReference type="PRINTS" id="PR00420">
    <property type="entry name" value="RNGMNOXGNASE"/>
</dbReference>
<evidence type="ECO:0000256" key="1">
    <source>
        <dbReference type="ARBA" id="ARBA00001974"/>
    </source>
</evidence>
<sequence>MPNDKLHVIHPLVVVGAGPVGLTAALAARHHQLPVLIVEAEPEDRTRPGSRATYLFQETLDLLESVADGVTAPITEQANNWESLRTTYSGRQIYFKRFPPCRPGKFGAAISQRESEQVLLKRCHEEGVQFRWKTSVTGVHTTSDRVTLTLDDGSRLHASYVIAADGARSAVRRALGIELDGDRSESSFVIVDVAEDPAAPLERTRSFHYRSPAVDGRNVLMVPFAGGWRIDLECRPDEDVRPWQEEPLLSQWVAAVAGPKYASRISWVSTYRFHRSVALSYTDDHARVLLTGEAAHLFPPFGGGRGLNSGVPDAIFGVEAIAKALSDPASARQIINAVATERRLAGIANRDAASSALVHMEARGRLLRLQQRLAALLARWFRRPGEWLDRAPMGPSRPVSARSRF</sequence>
<evidence type="ECO:0000256" key="3">
    <source>
        <dbReference type="ARBA" id="ARBA00022827"/>
    </source>
</evidence>
<dbReference type="eggNOG" id="COG0654">
    <property type="taxonomic scope" value="Bacteria"/>
</dbReference>
<evidence type="ECO:0000256" key="2">
    <source>
        <dbReference type="ARBA" id="ARBA00022630"/>
    </source>
</evidence>
<gene>
    <name evidence="5" type="ordered locus">Mvan_4409</name>
</gene>
<protein>
    <submittedName>
        <fullName evidence="5">Monooxygenase, FAD-binding protein</fullName>
    </submittedName>
</protein>
<comment type="cofactor">
    <cofactor evidence="1">
        <name>FAD</name>
        <dbReference type="ChEBI" id="CHEBI:57692"/>
    </cofactor>
</comment>
<dbReference type="RefSeq" id="WP_011781563.1">
    <property type="nucleotide sequence ID" value="NC_008726.1"/>
</dbReference>
<dbReference type="AlphaFoldDB" id="A1TDD5"/>
<keyword evidence="2" id="KW-0285">Flavoprotein</keyword>
<dbReference type="GO" id="GO:0016709">
    <property type="term" value="F:oxidoreductase activity, acting on paired donors, with incorporation or reduction of molecular oxygen, NAD(P)H as one donor, and incorporation of one atom of oxygen"/>
    <property type="evidence" value="ECO:0007669"/>
    <property type="project" value="UniProtKB-ARBA"/>
</dbReference>
<accession>A1TDD5</accession>
<evidence type="ECO:0000313" key="6">
    <source>
        <dbReference type="Proteomes" id="UP000009159"/>
    </source>
</evidence>
<keyword evidence="3" id="KW-0274">FAD</keyword>
<dbReference type="HOGENOM" id="CLU_009665_20_0_11"/>
<dbReference type="Pfam" id="PF01494">
    <property type="entry name" value="FAD_binding_3"/>
    <property type="match status" value="1"/>
</dbReference>
<dbReference type="GO" id="GO:0071949">
    <property type="term" value="F:FAD binding"/>
    <property type="evidence" value="ECO:0007669"/>
    <property type="project" value="InterPro"/>
</dbReference>
<dbReference type="Gene3D" id="3.30.70.2450">
    <property type="match status" value="1"/>
</dbReference>
<name>A1TDD5_MYCVP</name>
<dbReference type="InterPro" id="IPR050641">
    <property type="entry name" value="RIFMO-like"/>
</dbReference>
<dbReference type="InterPro" id="IPR002938">
    <property type="entry name" value="FAD-bd"/>
</dbReference>
<organism evidence="5 6">
    <name type="scientific">Mycolicibacterium vanbaalenii (strain DSM 7251 / JCM 13017 / BCRC 16820 / KCTC 9966 / NRRL B-24157 / PYR-1)</name>
    <name type="common">Mycobacterium vanbaalenii</name>
    <dbReference type="NCBI Taxonomy" id="350058"/>
    <lineage>
        <taxon>Bacteria</taxon>
        <taxon>Bacillati</taxon>
        <taxon>Actinomycetota</taxon>
        <taxon>Actinomycetes</taxon>
        <taxon>Mycobacteriales</taxon>
        <taxon>Mycobacteriaceae</taxon>
        <taxon>Mycolicibacterium</taxon>
    </lineage>
</organism>
<reference evidence="5" key="1">
    <citation type="submission" date="2006-12" db="EMBL/GenBank/DDBJ databases">
        <title>Complete sequence of Mycobacterium vanbaalenii PYR-1.</title>
        <authorList>
            <consortium name="US DOE Joint Genome Institute"/>
            <person name="Copeland A."/>
            <person name="Lucas S."/>
            <person name="Lapidus A."/>
            <person name="Barry K."/>
            <person name="Detter J.C."/>
            <person name="Glavina del Rio T."/>
            <person name="Hammon N."/>
            <person name="Israni S."/>
            <person name="Dalin E."/>
            <person name="Tice H."/>
            <person name="Pitluck S."/>
            <person name="Singan V."/>
            <person name="Schmutz J."/>
            <person name="Larimer F."/>
            <person name="Land M."/>
            <person name="Hauser L."/>
            <person name="Kyrpides N."/>
            <person name="Anderson I.J."/>
            <person name="Miller C."/>
            <person name="Richardson P."/>
        </authorList>
    </citation>
    <scope>NUCLEOTIDE SEQUENCE [LARGE SCALE GENOMIC DNA]</scope>
    <source>
        <strain evidence="5">PYR-1</strain>
    </source>
</reference>
<dbReference type="Gene3D" id="3.50.50.60">
    <property type="entry name" value="FAD/NAD(P)-binding domain"/>
    <property type="match status" value="1"/>
</dbReference>
<dbReference type="SUPFAM" id="SSF51905">
    <property type="entry name" value="FAD/NAD(P)-binding domain"/>
    <property type="match status" value="1"/>
</dbReference>
<dbReference type="KEGG" id="mva:Mvan_4409"/>
<dbReference type="PANTHER" id="PTHR43004:SF19">
    <property type="entry name" value="BINDING MONOOXYGENASE, PUTATIVE (JCVI)-RELATED"/>
    <property type="match status" value="1"/>
</dbReference>
<keyword evidence="5" id="KW-0503">Monooxygenase</keyword>
<dbReference type="Proteomes" id="UP000009159">
    <property type="component" value="Chromosome"/>
</dbReference>
<evidence type="ECO:0000313" key="5">
    <source>
        <dbReference type="EMBL" id="ABM15185.1"/>
    </source>
</evidence>
<dbReference type="STRING" id="350058.Mvan_4409"/>
<feature type="domain" description="FAD-binding" evidence="4">
    <location>
        <begin position="13"/>
        <end position="344"/>
    </location>
</feature>